<proteinExistence type="predicted"/>
<protein>
    <submittedName>
        <fullName evidence="1">Uncharacterized protein</fullName>
    </submittedName>
</protein>
<name>A0A316X2S4_9FLAO</name>
<evidence type="ECO:0000313" key="1">
    <source>
        <dbReference type="EMBL" id="PWN65578.1"/>
    </source>
</evidence>
<dbReference type="RefSeq" id="WP_103231172.1">
    <property type="nucleotide sequence ID" value="NZ_PPEG02000001.1"/>
</dbReference>
<dbReference type="EMBL" id="PPEG02000001">
    <property type="protein sequence ID" value="PWN65578.1"/>
    <property type="molecule type" value="Genomic_DNA"/>
</dbReference>
<sequence length="97" mass="10720">MNNFIVLSKDFAANESAVIDLKSWGFINPLGALTFQNKTGLSARFLWQGDIISGNREKTGYFKEVTNDLGVKVSHYEGFITITNGGGKQYLEGELKV</sequence>
<organism evidence="1 2">
    <name type="scientific">Chryseobacterium viscerum</name>
    <dbReference type="NCBI Taxonomy" id="1037377"/>
    <lineage>
        <taxon>Bacteria</taxon>
        <taxon>Pseudomonadati</taxon>
        <taxon>Bacteroidota</taxon>
        <taxon>Flavobacteriia</taxon>
        <taxon>Flavobacteriales</taxon>
        <taxon>Weeksellaceae</taxon>
        <taxon>Chryseobacterium group</taxon>
        <taxon>Chryseobacterium</taxon>
    </lineage>
</organism>
<dbReference type="Proteomes" id="UP000236413">
    <property type="component" value="Unassembled WGS sequence"/>
</dbReference>
<gene>
    <name evidence="1" type="ORF">C1634_002215</name>
</gene>
<evidence type="ECO:0000313" key="2">
    <source>
        <dbReference type="Proteomes" id="UP000236413"/>
    </source>
</evidence>
<comment type="caution">
    <text evidence="1">The sequence shown here is derived from an EMBL/GenBank/DDBJ whole genome shotgun (WGS) entry which is preliminary data.</text>
</comment>
<dbReference type="AlphaFoldDB" id="A0A316X2S4"/>
<reference evidence="1 2" key="1">
    <citation type="submission" date="2018-04" db="EMBL/GenBank/DDBJ databases">
        <title>Chryseobacterium oncorhynchi 701B-08T from rainbow trout, and Chryseobacterium viscerum 687B-08T from diseased fish.</title>
        <authorList>
            <person name="Jeong J.-J."/>
            <person name="Lee Y.J."/>
            <person name="Pathiraja D."/>
            <person name="Park B."/>
            <person name="Choi I.-G."/>
            <person name="Kim K.D."/>
        </authorList>
    </citation>
    <scope>NUCLEOTIDE SEQUENCE [LARGE SCALE GENOMIC DNA]</scope>
    <source>
        <strain evidence="1 2">687B-08</strain>
    </source>
</reference>
<accession>A0A316X2S4</accession>